<sequence>MPRQPERGRTAWRNGVQAEHVAEQALLSHAWRILLRRARTPLGEIDLVALKNGQLSFIEVKKRTTYARAAEAISERQRHRIMNAAEFLLATHPEWIYDTVVFDVILVDETGAPRRIRNAFWQS</sequence>
<dbReference type="Gene3D" id="3.40.1350.10">
    <property type="match status" value="1"/>
</dbReference>
<protein>
    <recommendedName>
        <fullName evidence="2">UPF0102 protein LWC05_01115</fullName>
    </recommendedName>
</protein>
<dbReference type="InterPro" id="IPR011856">
    <property type="entry name" value="tRNA_endonuc-like_dom_sf"/>
</dbReference>
<evidence type="ECO:0000313" key="3">
    <source>
        <dbReference type="EMBL" id="MCE0742499.1"/>
    </source>
</evidence>
<dbReference type="PANTHER" id="PTHR34039">
    <property type="entry name" value="UPF0102 PROTEIN YRAN"/>
    <property type="match status" value="1"/>
</dbReference>
<keyword evidence="4" id="KW-1185">Reference proteome</keyword>
<dbReference type="SUPFAM" id="SSF52980">
    <property type="entry name" value="Restriction endonuclease-like"/>
    <property type="match status" value="1"/>
</dbReference>
<proteinExistence type="inferred from homology"/>
<reference evidence="3 4" key="1">
    <citation type="submission" date="2021-12" db="EMBL/GenBank/DDBJ databases">
        <title>Genome sequence of Acetobacter sicerae DmPark20a_162.</title>
        <authorList>
            <person name="Chaston J.M."/>
        </authorList>
    </citation>
    <scope>NUCLEOTIDE SEQUENCE [LARGE SCALE GENOMIC DNA]</scope>
    <source>
        <strain evidence="3 4">DmPark20a_162</strain>
    </source>
</reference>
<dbReference type="EMBL" id="JAJSOJ010000003">
    <property type="protein sequence ID" value="MCE0742499.1"/>
    <property type="molecule type" value="Genomic_DNA"/>
</dbReference>
<dbReference type="RefSeq" id="WP_232876099.1">
    <property type="nucleotide sequence ID" value="NZ_JAJSOJ010000003.1"/>
</dbReference>
<name>A0ABS8VR77_9PROT</name>
<comment type="similarity">
    <text evidence="1 2">Belongs to the UPF0102 family.</text>
</comment>
<dbReference type="InterPro" id="IPR011335">
    <property type="entry name" value="Restrct_endonuc-II-like"/>
</dbReference>
<accession>A0ABS8VR77</accession>
<evidence type="ECO:0000256" key="1">
    <source>
        <dbReference type="ARBA" id="ARBA00006738"/>
    </source>
</evidence>
<dbReference type="PANTHER" id="PTHR34039:SF1">
    <property type="entry name" value="UPF0102 PROTEIN YRAN"/>
    <property type="match status" value="1"/>
</dbReference>
<dbReference type="HAMAP" id="MF_00048">
    <property type="entry name" value="UPF0102"/>
    <property type="match status" value="1"/>
</dbReference>
<evidence type="ECO:0000256" key="2">
    <source>
        <dbReference type="HAMAP-Rule" id="MF_00048"/>
    </source>
</evidence>
<gene>
    <name evidence="3" type="ORF">LWC05_01115</name>
</gene>
<evidence type="ECO:0000313" key="4">
    <source>
        <dbReference type="Proteomes" id="UP001521074"/>
    </source>
</evidence>
<organism evidence="3 4">
    <name type="scientific">Acetobacter sicerae</name>
    <dbReference type="NCBI Taxonomy" id="85325"/>
    <lineage>
        <taxon>Bacteria</taxon>
        <taxon>Pseudomonadati</taxon>
        <taxon>Pseudomonadota</taxon>
        <taxon>Alphaproteobacteria</taxon>
        <taxon>Acetobacterales</taxon>
        <taxon>Acetobacteraceae</taxon>
        <taxon>Acetobacter</taxon>
    </lineage>
</organism>
<comment type="caution">
    <text evidence="3">The sequence shown here is derived from an EMBL/GenBank/DDBJ whole genome shotgun (WGS) entry which is preliminary data.</text>
</comment>
<dbReference type="InterPro" id="IPR003509">
    <property type="entry name" value="UPF0102_YraN-like"/>
</dbReference>
<dbReference type="Pfam" id="PF02021">
    <property type="entry name" value="UPF0102"/>
    <property type="match status" value="1"/>
</dbReference>
<dbReference type="Proteomes" id="UP001521074">
    <property type="component" value="Unassembled WGS sequence"/>
</dbReference>